<dbReference type="Proteomes" id="UP000003987">
    <property type="component" value="Unassembled WGS sequence"/>
</dbReference>
<sequence>MKTVVLLFHPDMQHSLVNKRLVEAAGQKRSVTIRDMYALYRGQPIDVDAERRILMNADRVVLQFPLKWYDAPTLVQRWKEAVFDDYWLHSGKGGQSVLANKELLLAVAYSEPSYDFTKNGKYRTTIDELLKPFQVLSIHLGMQFCQPFTIYELDDLQKSSKEYAEMIVKEDLPIQK</sequence>
<evidence type="ECO:0000313" key="3">
    <source>
        <dbReference type="EMBL" id="EEU30080.1"/>
    </source>
</evidence>
<proteinExistence type="predicted"/>
<dbReference type="Pfam" id="PF02525">
    <property type="entry name" value="Flavodoxin_2"/>
    <property type="match status" value="1"/>
</dbReference>
<protein>
    <submittedName>
        <fullName evidence="3">Flavodoxin-like protein</fullName>
    </submittedName>
</protein>
<dbReference type="PANTHER" id="PTHR47307:SF1">
    <property type="entry name" value="GLUTATHIONE-REGULATED POTASSIUM-EFFLUX SYSTEM ANCILLARY PROTEIN KEFG"/>
    <property type="match status" value="1"/>
</dbReference>
<dbReference type="eggNOG" id="COG2249">
    <property type="taxonomic scope" value="Bacteria"/>
</dbReference>
<gene>
    <name evidence="3" type="ORF">HMPREF0501_01085</name>
</gene>
<dbReference type="GO" id="GO:0003955">
    <property type="term" value="F:NAD(P)H dehydrogenase (quinone) activity"/>
    <property type="evidence" value="ECO:0007669"/>
    <property type="project" value="TreeGrafter"/>
</dbReference>
<evidence type="ECO:0000256" key="1">
    <source>
        <dbReference type="ARBA" id="ARBA00023002"/>
    </source>
</evidence>
<dbReference type="InterPro" id="IPR046980">
    <property type="entry name" value="KefG/KefF"/>
</dbReference>
<accession>C7XWT2</accession>
<name>C7XWT2_9LACO</name>
<dbReference type="PANTHER" id="PTHR47307">
    <property type="entry name" value="GLUTATHIONE-REGULATED POTASSIUM-EFFLUX SYSTEM ANCILLARY PROTEIN KEFG"/>
    <property type="match status" value="1"/>
</dbReference>
<reference evidence="3 4" key="1">
    <citation type="submission" date="2009-06" db="EMBL/GenBank/DDBJ databases">
        <title>The Genome Sequence of Lactobacillus coleohominis strain 101-4-CHN.</title>
        <authorList>
            <consortium name="The Broad Institute Genome Sequencing Platform"/>
            <person name="Ward D."/>
            <person name="Young S.K."/>
            <person name="Zeng Q."/>
            <person name="Koehrsen M."/>
            <person name="Alvarado L."/>
            <person name="Berlin A."/>
            <person name="Borenstein D."/>
            <person name="Chen Z."/>
            <person name="Engels R."/>
            <person name="Freedman E."/>
            <person name="Gellesch M."/>
            <person name="Goldberg J."/>
            <person name="Griggs A."/>
            <person name="Gujja S."/>
            <person name="Heiman D."/>
            <person name="Hepburn T."/>
            <person name="Howarth C."/>
            <person name="Jen D."/>
            <person name="Larson L."/>
            <person name="Lewis B."/>
            <person name="Mehta T."/>
            <person name="Park D."/>
            <person name="Pearson M."/>
            <person name="Roberts A."/>
            <person name="Saif S."/>
            <person name="Shea T."/>
            <person name="Shenoy N."/>
            <person name="Sisk P."/>
            <person name="Stolte C."/>
            <person name="Sykes S."/>
            <person name="Walk T."/>
            <person name="White J."/>
            <person name="Yandava C."/>
            <person name="Liu Y."/>
            <person name="Xu Q."/>
            <person name="Lander E."/>
            <person name="Nusbaum C."/>
            <person name="Galagan J."/>
            <person name="Birren B."/>
        </authorList>
    </citation>
    <scope>NUCLEOTIDE SEQUENCE [LARGE SCALE GENOMIC DNA]</scope>
    <source>
        <strain evidence="3 4">101-4-CHN</strain>
    </source>
</reference>
<dbReference type="HOGENOM" id="CLU_058643_0_2_9"/>
<dbReference type="GO" id="GO:0010181">
    <property type="term" value="F:FMN binding"/>
    <property type="evidence" value="ECO:0007669"/>
    <property type="project" value="TreeGrafter"/>
</dbReference>
<dbReference type="OrthoDB" id="9798454at2"/>
<dbReference type="InterPro" id="IPR003680">
    <property type="entry name" value="Flavodoxin_fold"/>
</dbReference>
<dbReference type="AlphaFoldDB" id="C7XWT2"/>
<dbReference type="InterPro" id="IPR029039">
    <property type="entry name" value="Flavoprotein-like_sf"/>
</dbReference>
<evidence type="ECO:0000313" key="4">
    <source>
        <dbReference type="Proteomes" id="UP000003987"/>
    </source>
</evidence>
<organism evidence="3 4">
    <name type="scientific">Limosilactobacillus coleohominis 101-4-CHN</name>
    <dbReference type="NCBI Taxonomy" id="575594"/>
    <lineage>
        <taxon>Bacteria</taxon>
        <taxon>Bacillati</taxon>
        <taxon>Bacillota</taxon>
        <taxon>Bacilli</taxon>
        <taxon>Lactobacillales</taxon>
        <taxon>Lactobacillaceae</taxon>
        <taxon>Limosilactobacillus</taxon>
    </lineage>
</organism>
<dbReference type="EMBL" id="GG698804">
    <property type="protein sequence ID" value="EEU30080.1"/>
    <property type="molecule type" value="Genomic_DNA"/>
</dbReference>
<evidence type="ECO:0000259" key="2">
    <source>
        <dbReference type="Pfam" id="PF02525"/>
    </source>
</evidence>
<dbReference type="STRING" id="575594.HMPREF0501_01085"/>
<dbReference type="RefSeq" id="WP_006916935.1">
    <property type="nucleotide sequence ID" value="NZ_GG698804.1"/>
</dbReference>
<dbReference type="SUPFAM" id="SSF52218">
    <property type="entry name" value="Flavoproteins"/>
    <property type="match status" value="1"/>
</dbReference>
<dbReference type="Gene3D" id="3.40.50.360">
    <property type="match status" value="1"/>
</dbReference>
<keyword evidence="1" id="KW-0560">Oxidoreductase</keyword>
<keyword evidence="4" id="KW-1185">Reference proteome</keyword>
<feature type="domain" description="Flavodoxin-like fold" evidence="2">
    <location>
        <begin position="1"/>
        <end position="165"/>
    </location>
</feature>
<dbReference type="GO" id="GO:0009055">
    <property type="term" value="F:electron transfer activity"/>
    <property type="evidence" value="ECO:0007669"/>
    <property type="project" value="TreeGrafter"/>
</dbReference>